<dbReference type="GO" id="GO:0009289">
    <property type="term" value="C:pilus"/>
    <property type="evidence" value="ECO:0007669"/>
    <property type="project" value="InterPro"/>
</dbReference>
<dbReference type="Pfam" id="PF07963">
    <property type="entry name" value="N_methyl"/>
    <property type="match status" value="1"/>
</dbReference>
<keyword evidence="4" id="KW-0472">Membrane</keyword>
<evidence type="ECO:0000313" key="6">
    <source>
        <dbReference type="Proteomes" id="UP001243844"/>
    </source>
</evidence>
<dbReference type="PROSITE" id="PS00409">
    <property type="entry name" value="PROKAR_NTER_METHYL"/>
    <property type="match status" value="1"/>
</dbReference>
<reference evidence="5" key="1">
    <citation type="submission" date="2023-08" db="EMBL/GenBank/DDBJ databases">
        <title>Emergence of clinically-relevant ST2 carbapenem-resistant Acinetobacter baumannii strains in hospital sewages in Zhejiang, East of China.</title>
        <authorList>
            <person name="Kaichao C."/>
            <person name="Zhang R."/>
        </authorList>
    </citation>
    <scope>NUCLEOTIDE SEQUENCE</scope>
    <source>
        <strain evidence="5">M-RB-37</strain>
    </source>
</reference>
<feature type="transmembrane region" description="Helical" evidence="4">
    <location>
        <begin position="7"/>
        <end position="31"/>
    </location>
</feature>
<proteinExistence type="inferred from homology"/>
<dbReference type="Proteomes" id="UP001243844">
    <property type="component" value="Unassembled WGS sequence"/>
</dbReference>
<name>A0AAW8J8N9_9GAMM</name>
<keyword evidence="2" id="KW-0488">Methylation</keyword>
<dbReference type="GO" id="GO:0007155">
    <property type="term" value="P:cell adhesion"/>
    <property type="evidence" value="ECO:0007669"/>
    <property type="project" value="InterPro"/>
</dbReference>
<evidence type="ECO:0000256" key="2">
    <source>
        <dbReference type="ARBA" id="ARBA00022481"/>
    </source>
</evidence>
<dbReference type="InterPro" id="IPR045584">
    <property type="entry name" value="Pilin-like"/>
</dbReference>
<dbReference type="Pfam" id="PF00114">
    <property type="entry name" value="Pilin"/>
    <property type="match status" value="1"/>
</dbReference>
<sequence length="155" mass="16974">MQIRQHGFSLIELMIVIVIIGILAIIAIPSYRDYIARAQMTEAFTLTSGLKIIVSESFAEEGGCLDNNSENNTAVPPPIEIKGQYIVSVTTQDSGEACSIIARFKIEQVADAIKDKTVTLSMDKVSQVWSCHSDVDAKYLPRSCTSKETTTQTVT</sequence>
<dbReference type="AlphaFoldDB" id="A0AAW8J8N9"/>
<evidence type="ECO:0000256" key="3">
    <source>
        <dbReference type="RuleBase" id="RU000389"/>
    </source>
</evidence>
<accession>A0AAW8J8N9</accession>
<dbReference type="SUPFAM" id="SSF54523">
    <property type="entry name" value="Pili subunits"/>
    <property type="match status" value="1"/>
</dbReference>
<evidence type="ECO:0000256" key="4">
    <source>
        <dbReference type="SAM" id="Phobius"/>
    </source>
</evidence>
<keyword evidence="3" id="KW-0281">Fimbrium</keyword>
<comment type="similarity">
    <text evidence="1 3">Belongs to the N-Me-Phe pilin family.</text>
</comment>
<keyword evidence="4" id="KW-0812">Transmembrane</keyword>
<dbReference type="Gene3D" id="3.30.700.10">
    <property type="entry name" value="Glycoprotein, Type 4 Pilin"/>
    <property type="match status" value="1"/>
</dbReference>
<evidence type="ECO:0000313" key="5">
    <source>
        <dbReference type="EMBL" id="MDQ8936124.1"/>
    </source>
</evidence>
<keyword evidence="4" id="KW-1133">Transmembrane helix</keyword>
<gene>
    <name evidence="5" type="ORF">RFH47_10330</name>
</gene>
<comment type="caution">
    <text evidence="5">The sequence shown here is derived from an EMBL/GenBank/DDBJ whole genome shotgun (WGS) entry which is preliminary data.</text>
</comment>
<dbReference type="EMBL" id="JAVIDL010000018">
    <property type="protein sequence ID" value="MDQ8936124.1"/>
    <property type="molecule type" value="Genomic_DNA"/>
</dbReference>
<dbReference type="RefSeq" id="WP_308981574.1">
    <property type="nucleotide sequence ID" value="NZ_JAVIDL010000018.1"/>
</dbReference>
<protein>
    <submittedName>
        <fullName evidence="5">Pilin</fullName>
    </submittedName>
</protein>
<evidence type="ECO:0000256" key="1">
    <source>
        <dbReference type="ARBA" id="ARBA00005233"/>
    </source>
</evidence>
<dbReference type="InterPro" id="IPR001082">
    <property type="entry name" value="Pilin"/>
</dbReference>
<dbReference type="InterPro" id="IPR012902">
    <property type="entry name" value="N_methyl_site"/>
</dbReference>
<organism evidence="5 6">
    <name type="scientific">Acinetobacter rudis</name>
    <dbReference type="NCBI Taxonomy" id="632955"/>
    <lineage>
        <taxon>Bacteria</taxon>
        <taxon>Pseudomonadati</taxon>
        <taxon>Pseudomonadota</taxon>
        <taxon>Gammaproteobacteria</taxon>
        <taxon>Moraxellales</taxon>
        <taxon>Moraxellaceae</taxon>
        <taxon>Acinetobacter</taxon>
    </lineage>
</organism>
<dbReference type="NCBIfam" id="TIGR02532">
    <property type="entry name" value="IV_pilin_GFxxxE"/>
    <property type="match status" value="1"/>
</dbReference>